<dbReference type="OrthoDB" id="9800307at2"/>
<dbReference type="EMBL" id="FOGU01000005">
    <property type="protein sequence ID" value="SES07670.1"/>
    <property type="molecule type" value="Genomic_DNA"/>
</dbReference>
<dbReference type="InterPro" id="IPR027417">
    <property type="entry name" value="P-loop_NTPase"/>
</dbReference>
<keyword evidence="7" id="KW-0547">Nucleotide-binding</keyword>
<dbReference type="GO" id="GO:0002949">
    <property type="term" value="P:tRNA threonylcarbamoyladenosine modification"/>
    <property type="evidence" value="ECO:0007669"/>
    <property type="project" value="InterPro"/>
</dbReference>
<accession>A0A1H9UDM5</accession>
<evidence type="ECO:0000256" key="9">
    <source>
        <dbReference type="ARBA" id="ARBA00022842"/>
    </source>
</evidence>
<dbReference type="RefSeq" id="WP_092693149.1">
    <property type="nucleotide sequence ID" value="NZ_FOGU01000005.1"/>
</dbReference>
<evidence type="ECO:0000256" key="8">
    <source>
        <dbReference type="ARBA" id="ARBA00022840"/>
    </source>
</evidence>
<protein>
    <recommendedName>
        <fullName evidence="3">tRNA threonylcarbamoyladenosine biosynthesis protein TsaE</fullName>
    </recommendedName>
    <alternativeName>
        <fullName evidence="10">t(6)A37 threonylcarbamoyladenosine biosynthesis protein TsaE</fullName>
    </alternativeName>
</protein>
<evidence type="ECO:0000256" key="5">
    <source>
        <dbReference type="ARBA" id="ARBA00022694"/>
    </source>
</evidence>
<dbReference type="SUPFAM" id="SSF52540">
    <property type="entry name" value="P-loop containing nucleoside triphosphate hydrolases"/>
    <property type="match status" value="1"/>
</dbReference>
<evidence type="ECO:0000256" key="7">
    <source>
        <dbReference type="ARBA" id="ARBA00022741"/>
    </source>
</evidence>
<evidence type="ECO:0000256" key="4">
    <source>
        <dbReference type="ARBA" id="ARBA00022490"/>
    </source>
</evidence>
<evidence type="ECO:0000256" key="2">
    <source>
        <dbReference type="ARBA" id="ARBA00007599"/>
    </source>
</evidence>
<dbReference type="NCBIfam" id="TIGR00150">
    <property type="entry name" value="T6A_YjeE"/>
    <property type="match status" value="1"/>
</dbReference>
<dbReference type="STRING" id="641238.SAMN04490244_105224"/>
<gene>
    <name evidence="11" type="ORF">SAMN04490244_105224</name>
</gene>
<keyword evidence="6" id="KW-0479">Metal-binding</keyword>
<dbReference type="PANTHER" id="PTHR33540:SF2">
    <property type="entry name" value="TRNA THREONYLCARBAMOYLADENOSINE BIOSYNTHESIS PROTEIN TSAE"/>
    <property type="match status" value="1"/>
</dbReference>
<keyword evidence="4" id="KW-0963">Cytoplasm</keyword>
<reference evidence="11 12" key="1">
    <citation type="submission" date="2016-10" db="EMBL/GenBank/DDBJ databases">
        <authorList>
            <person name="de Groot N.N."/>
        </authorList>
    </citation>
    <scope>NUCLEOTIDE SEQUENCE [LARGE SCALE GENOMIC DNA]</scope>
    <source>
        <strain evidence="11 12">DSM 23042</strain>
    </source>
</reference>
<dbReference type="AlphaFoldDB" id="A0A1H9UDM5"/>
<evidence type="ECO:0000313" key="11">
    <source>
        <dbReference type="EMBL" id="SES07670.1"/>
    </source>
</evidence>
<dbReference type="PANTHER" id="PTHR33540">
    <property type="entry name" value="TRNA THREONYLCARBAMOYLADENOSINE BIOSYNTHESIS PROTEIN TSAE"/>
    <property type="match status" value="1"/>
</dbReference>
<proteinExistence type="inferred from homology"/>
<evidence type="ECO:0000256" key="3">
    <source>
        <dbReference type="ARBA" id="ARBA00019010"/>
    </source>
</evidence>
<name>A0A1H9UDM5_9RHOB</name>
<comment type="similarity">
    <text evidence="2">Belongs to the TsaE family.</text>
</comment>
<evidence type="ECO:0000256" key="1">
    <source>
        <dbReference type="ARBA" id="ARBA00004496"/>
    </source>
</evidence>
<evidence type="ECO:0000256" key="10">
    <source>
        <dbReference type="ARBA" id="ARBA00032441"/>
    </source>
</evidence>
<dbReference type="Gene3D" id="3.40.50.300">
    <property type="entry name" value="P-loop containing nucleotide triphosphate hydrolases"/>
    <property type="match status" value="1"/>
</dbReference>
<dbReference type="GO" id="GO:0005524">
    <property type="term" value="F:ATP binding"/>
    <property type="evidence" value="ECO:0007669"/>
    <property type="project" value="UniProtKB-KW"/>
</dbReference>
<keyword evidence="12" id="KW-1185">Reference proteome</keyword>
<sequence>MQHDVLKRLFLTTPEDTDRLGHWFARTLRGGDTLLLEGGIGAGKTHLARAMIQAMQARHGRAEDVPSPTFTLVQTYEAGPDEIWHADLYRVGGPDEVIELGLHDAFGTAICLVEWPDRLGADAPEAALKVRLTPDAEGRRVEFFGAAPWADRLASLAEVAADA</sequence>
<comment type="subcellular location">
    <subcellularLocation>
        <location evidence="1">Cytoplasm</location>
    </subcellularLocation>
</comment>
<dbReference type="GO" id="GO:0046872">
    <property type="term" value="F:metal ion binding"/>
    <property type="evidence" value="ECO:0007669"/>
    <property type="project" value="UniProtKB-KW"/>
</dbReference>
<organism evidence="11 12">
    <name type="scientific">Tranquillimonas rosea</name>
    <dbReference type="NCBI Taxonomy" id="641238"/>
    <lineage>
        <taxon>Bacteria</taxon>
        <taxon>Pseudomonadati</taxon>
        <taxon>Pseudomonadota</taxon>
        <taxon>Alphaproteobacteria</taxon>
        <taxon>Rhodobacterales</taxon>
        <taxon>Roseobacteraceae</taxon>
        <taxon>Tranquillimonas</taxon>
    </lineage>
</organism>
<dbReference type="Proteomes" id="UP000198885">
    <property type="component" value="Unassembled WGS sequence"/>
</dbReference>
<keyword evidence="5" id="KW-0819">tRNA processing</keyword>
<dbReference type="Pfam" id="PF02367">
    <property type="entry name" value="TsaE"/>
    <property type="match status" value="1"/>
</dbReference>
<keyword evidence="8" id="KW-0067">ATP-binding</keyword>
<dbReference type="GO" id="GO:0005737">
    <property type="term" value="C:cytoplasm"/>
    <property type="evidence" value="ECO:0007669"/>
    <property type="project" value="UniProtKB-SubCell"/>
</dbReference>
<keyword evidence="9" id="KW-0460">Magnesium</keyword>
<evidence type="ECO:0000313" key="12">
    <source>
        <dbReference type="Proteomes" id="UP000198885"/>
    </source>
</evidence>
<dbReference type="InterPro" id="IPR003442">
    <property type="entry name" value="T6A_TsaE"/>
</dbReference>
<evidence type="ECO:0000256" key="6">
    <source>
        <dbReference type="ARBA" id="ARBA00022723"/>
    </source>
</evidence>